<gene>
    <name evidence="1" type="ORF">ABWT76_001952</name>
</gene>
<evidence type="ECO:0000313" key="1">
    <source>
        <dbReference type="EMBL" id="XCM39060.1"/>
    </source>
</evidence>
<dbReference type="AlphaFoldDB" id="A0AAU8JIH5"/>
<dbReference type="EMBL" id="CP159837">
    <property type="protein sequence ID" value="XCM39060.1"/>
    <property type="molecule type" value="Genomic_DNA"/>
</dbReference>
<reference evidence="1" key="1">
    <citation type="submission" date="2024-07" db="EMBL/GenBank/DDBJ databases">
        <authorList>
            <person name="Kim Y.J."/>
            <person name="Jeong J.Y."/>
        </authorList>
    </citation>
    <scope>NUCLEOTIDE SEQUENCE</scope>
    <source>
        <strain evidence="1">GIHE-MW2</strain>
    </source>
</reference>
<organism evidence="1">
    <name type="scientific">Planktothricoides raciborskii GIHE-MW2</name>
    <dbReference type="NCBI Taxonomy" id="2792601"/>
    <lineage>
        <taxon>Bacteria</taxon>
        <taxon>Bacillati</taxon>
        <taxon>Cyanobacteriota</taxon>
        <taxon>Cyanophyceae</taxon>
        <taxon>Oscillatoriophycideae</taxon>
        <taxon>Oscillatoriales</taxon>
        <taxon>Oscillatoriaceae</taxon>
        <taxon>Planktothricoides</taxon>
    </lineage>
</organism>
<proteinExistence type="predicted"/>
<name>A0AAU8JIH5_9CYAN</name>
<dbReference type="RefSeq" id="WP_354636024.1">
    <property type="nucleotide sequence ID" value="NZ_CP159837.1"/>
</dbReference>
<sequence>MARSSCGQINRWAIASRAGNSWVVSVSVGGLPKGLENYVPVPGAIAQKKPARFAGQGNKSSN</sequence>
<protein>
    <submittedName>
        <fullName evidence="1">Uncharacterized protein</fullName>
    </submittedName>
</protein>
<accession>A0AAU8JIH5</accession>